<name>A0A6G1IGT6_9PLEO</name>
<organism evidence="2 3">
    <name type="scientific">Lentithecium fluviatile CBS 122367</name>
    <dbReference type="NCBI Taxonomy" id="1168545"/>
    <lineage>
        <taxon>Eukaryota</taxon>
        <taxon>Fungi</taxon>
        <taxon>Dikarya</taxon>
        <taxon>Ascomycota</taxon>
        <taxon>Pezizomycotina</taxon>
        <taxon>Dothideomycetes</taxon>
        <taxon>Pleosporomycetidae</taxon>
        <taxon>Pleosporales</taxon>
        <taxon>Massarineae</taxon>
        <taxon>Lentitheciaceae</taxon>
        <taxon>Lentithecium</taxon>
    </lineage>
</organism>
<gene>
    <name evidence="2" type="ORF">K458DRAFT_423916</name>
</gene>
<evidence type="ECO:0000313" key="2">
    <source>
        <dbReference type="EMBL" id="KAF2677422.1"/>
    </source>
</evidence>
<accession>A0A6G1IGT6</accession>
<evidence type="ECO:0000313" key="3">
    <source>
        <dbReference type="Proteomes" id="UP000799291"/>
    </source>
</evidence>
<feature type="region of interest" description="Disordered" evidence="1">
    <location>
        <begin position="37"/>
        <end position="87"/>
    </location>
</feature>
<reference evidence="2" key="1">
    <citation type="journal article" date="2020" name="Stud. Mycol.">
        <title>101 Dothideomycetes genomes: a test case for predicting lifestyles and emergence of pathogens.</title>
        <authorList>
            <person name="Haridas S."/>
            <person name="Albert R."/>
            <person name="Binder M."/>
            <person name="Bloem J."/>
            <person name="Labutti K."/>
            <person name="Salamov A."/>
            <person name="Andreopoulos B."/>
            <person name="Baker S."/>
            <person name="Barry K."/>
            <person name="Bills G."/>
            <person name="Bluhm B."/>
            <person name="Cannon C."/>
            <person name="Castanera R."/>
            <person name="Culley D."/>
            <person name="Daum C."/>
            <person name="Ezra D."/>
            <person name="Gonzalez J."/>
            <person name="Henrissat B."/>
            <person name="Kuo A."/>
            <person name="Liang C."/>
            <person name="Lipzen A."/>
            <person name="Lutzoni F."/>
            <person name="Magnuson J."/>
            <person name="Mondo S."/>
            <person name="Nolan M."/>
            <person name="Ohm R."/>
            <person name="Pangilinan J."/>
            <person name="Park H.-J."/>
            <person name="Ramirez L."/>
            <person name="Alfaro M."/>
            <person name="Sun H."/>
            <person name="Tritt A."/>
            <person name="Yoshinaga Y."/>
            <person name="Zwiers L.-H."/>
            <person name="Turgeon B."/>
            <person name="Goodwin S."/>
            <person name="Spatafora J."/>
            <person name="Crous P."/>
            <person name="Grigoriev I."/>
        </authorList>
    </citation>
    <scope>NUCLEOTIDE SEQUENCE</scope>
    <source>
        <strain evidence="2">CBS 122367</strain>
    </source>
</reference>
<protein>
    <submittedName>
        <fullName evidence="2">Uncharacterized protein</fullName>
    </submittedName>
</protein>
<dbReference type="EMBL" id="MU005622">
    <property type="protein sequence ID" value="KAF2677422.1"/>
    <property type="molecule type" value="Genomic_DNA"/>
</dbReference>
<dbReference type="AlphaFoldDB" id="A0A6G1IGT6"/>
<sequence>MKLLRLIPAIFLSPSSEGTLGNPFSLLGANSSASCPMGHMSPSRLRLPVRSGRRPVRTGSGSSDTTMGASEPSGAVQSPFSRSCLEG</sequence>
<dbReference type="PROSITE" id="PS51257">
    <property type="entry name" value="PROKAR_LIPOPROTEIN"/>
    <property type="match status" value="1"/>
</dbReference>
<proteinExistence type="predicted"/>
<keyword evidence="3" id="KW-1185">Reference proteome</keyword>
<dbReference type="Proteomes" id="UP000799291">
    <property type="component" value="Unassembled WGS sequence"/>
</dbReference>
<feature type="compositionally biased region" description="Polar residues" evidence="1">
    <location>
        <begin position="59"/>
        <end position="68"/>
    </location>
</feature>
<evidence type="ECO:0000256" key="1">
    <source>
        <dbReference type="SAM" id="MobiDB-lite"/>
    </source>
</evidence>